<gene>
    <name evidence="1" type="ORF">GPECTOR_76g801</name>
</gene>
<dbReference type="AlphaFoldDB" id="A0A150G282"/>
<evidence type="ECO:0000313" key="1">
    <source>
        <dbReference type="EMBL" id="KXZ43979.1"/>
    </source>
</evidence>
<accession>A0A150G282</accession>
<dbReference type="OrthoDB" id="541433at2759"/>
<evidence type="ECO:0000313" key="2">
    <source>
        <dbReference type="Proteomes" id="UP000075714"/>
    </source>
</evidence>
<name>A0A150G282_GONPE</name>
<proteinExistence type="predicted"/>
<keyword evidence="2" id="KW-1185">Reference proteome</keyword>
<comment type="caution">
    <text evidence="1">The sequence shown here is derived from an EMBL/GenBank/DDBJ whole genome shotgun (WGS) entry which is preliminary data.</text>
</comment>
<reference evidence="2" key="1">
    <citation type="journal article" date="2016" name="Nat. Commun.">
        <title>The Gonium pectorale genome demonstrates co-option of cell cycle regulation during the evolution of multicellularity.</title>
        <authorList>
            <person name="Hanschen E.R."/>
            <person name="Marriage T.N."/>
            <person name="Ferris P.J."/>
            <person name="Hamaji T."/>
            <person name="Toyoda A."/>
            <person name="Fujiyama A."/>
            <person name="Neme R."/>
            <person name="Noguchi H."/>
            <person name="Minakuchi Y."/>
            <person name="Suzuki M."/>
            <person name="Kawai-Toyooka H."/>
            <person name="Smith D.R."/>
            <person name="Sparks H."/>
            <person name="Anderson J."/>
            <person name="Bakaric R."/>
            <person name="Luria V."/>
            <person name="Karger A."/>
            <person name="Kirschner M.W."/>
            <person name="Durand P.M."/>
            <person name="Michod R.E."/>
            <person name="Nozaki H."/>
            <person name="Olson B.J."/>
        </authorList>
    </citation>
    <scope>NUCLEOTIDE SEQUENCE [LARGE SCALE GENOMIC DNA]</scope>
    <source>
        <strain evidence="2">NIES-2863</strain>
    </source>
</reference>
<sequence length="153" mass="16757">MCSSKSSADVEVMKAMPRGDEFNRVLTSRVVTGCSDTAPNGNTWSATAPLTQSNSETLLLGWEEAADKYAREWLSVDLSKYRHKVYLMPLSIRHVSYGIGLFPMTNQPLHAGMTSTLGQPVHYSVAHSVRLGWTTPQAVLLAPDLPVGFDGYL</sequence>
<dbReference type="EMBL" id="LSYV01000077">
    <property type="protein sequence ID" value="KXZ43979.1"/>
    <property type="molecule type" value="Genomic_DNA"/>
</dbReference>
<protein>
    <submittedName>
        <fullName evidence="1">Uncharacterized protein</fullName>
    </submittedName>
</protein>
<organism evidence="1 2">
    <name type="scientific">Gonium pectorale</name>
    <name type="common">Green alga</name>
    <dbReference type="NCBI Taxonomy" id="33097"/>
    <lineage>
        <taxon>Eukaryota</taxon>
        <taxon>Viridiplantae</taxon>
        <taxon>Chlorophyta</taxon>
        <taxon>core chlorophytes</taxon>
        <taxon>Chlorophyceae</taxon>
        <taxon>CS clade</taxon>
        <taxon>Chlamydomonadales</taxon>
        <taxon>Volvocaceae</taxon>
        <taxon>Gonium</taxon>
    </lineage>
</organism>
<dbReference type="Proteomes" id="UP000075714">
    <property type="component" value="Unassembled WGS sequence"/>
</dbReference>